<proteinExistence type="predicted"/>
<evidence type="ECO:0000313" key="3">
    <source>
        <dbReference type="Proteomes" id="UP000003586"/>
    </source>
</evidence>
<keyword evidence="1" id="KW-0812">Transmembrane</keyword>
<reference evidence="2 3" key="1">
    <citation type="submission" date="2013-12" db="EMBL/GenBank/DDBJ databases">
        <authorList>
            <consortium name="DOE Joint Genome Institute"/>
            <person name="Eisen J."/>
            <person name="Huntemann M."/>
            <person name="Han J."/>
            <person name="Chen A."/>
            <person name="Kyrpides N."/>
            <person name="Mavromatis K."/>
            <person name="Markowitz V."/>
            <person name="Palaniappan K."/>
            <person name="Ivanova N."/>
            <person name="Schaumberg A."/>
            <person name="Pati A."/>
            <person name="Liolios K."/>
            <person name="Nordberg H.P."/>
            <person name="Cantor M.N."/>
            <person name="Hua S.X."/>
            <person name="Woyke T."/>
        </authorList>
    </citation>
    <scope>NUCLEOTIDE SEQUENCE [LARGE SCALE GENOMIC DNA]</scope>
    <source>
        <strain evidence="3">DSM 19437</strain>
    </source>
</reference>
<dbReference type="Proteomes" id="UP000003586">
    <property type="component" value="Chromosome"/>
</dbReference>
<gene>
    <name evidence="2" type="ORF">NIASO_05630</name>
</gene>
<evidence type="ECO:0000313" key="2">
    <source>
        <dbReference type="EMBL" id="AHF17315.1"/>
    </source>
</evidence>
<keyword evidence="1" id="KW-1133">Transmembrane helix</keyword>
<dbReference type="AlphaFoldDB" id="W0F2Q4"/>
<accession>W0F2Q4</accession>
<dbReference type="KEGG" id="nso:NIASO_05630"/>
<name>W0F2Q4_9BACT</name>
<feature type="transmembrane region" description="Helical" evidence="1">
    <location>
        <begin position="68"/>
        <end position="86"/>
    </location>
</feature>
<feature type="transmembrane region" description="Helical" evidence="1">
    <location>
        <begin position="114"/>
        <end position="131"/>
    </location>
</feature>
<sequence length="135" mass="16450">MRFFKYFFYRVYRFYNKRWPNSDPEGYAWYAVFLFAIYWLIGVTVLFSNISFVTQIIAEMDWLKSKPAIIAVGLLIIGFFYWRFLYKKRYLSFCNDAYFEHTYLRNRTVAKTALWLYTVLPFILIILGIIIKKSM</sequence>
<protein>
    <submittedName>
        <fullName evidence="2">Uncharacterized protein</fullName>
    </submittedName>
</protein>
<dbReference type="HOGENOM" id="CLU_1883548_0_0_10"/>
<dbReference type="STRING" id="929713.NIASO_05630"/>
<dbReference type="EMBL" id="CP007035">
    <property type="protein sequence ID" value="AHF17315.1"/>
    <property type="molecule type" value="Genomic_DNA"/>
</dbReference>
<feature type="transmembrane region" description="Helical" evidence="1">
    <location>
        <begin position="27"/>
        <end position="47"/>
    </location>
</feature>
<evidence type="ECO:0000256" key="1">
    <source>
        <dbReference type="SAM" id="Phobius"/>
    </source>
</evidence>
<keyword evidence="1" id="KW-0472">Membrane</keyword>
<organism evidence="2 3">
    <name type="scientific">Niabella soli DSM 19437</name>
    <dbReference type="NCBI Taxonomy" id="929713"/>
    <lineage>
        <taxon>Bacteria</taxon>
        <taxon>Pseudomonadati</taxon>
        <taxon>Bacteroidota</taxon>
        <taxon>Chitinophagia</taxon>
        <taxon>Chitinophagales</taxon>
        <taxon>Chitinophagaceae</taxon>
        <taxon>Niabella</taxon>
    </lineage>
</organism>
<keyword evidence="3" id="KW-1185">Reference proteome</keyword>